<feature type="transmembrane region" description="Helical" evidence="2">
    <location>
        <begin position="256"/>
        <end position="277"/>
    </location>
</feature>
<evidence type="ECO:0000313" key="4">
    <source>
        <dbReference type="Proteomes" id="UP001530400"/>
    </source>
</evidence>
<feature type="transmembrane region" description="Helical" evidence="2">
    <location>
        <begin position="6"/>
        <end position="30"/>
    </location>
</feature>
<protein>
    <submittedName>
        <fullName evidence="3">Uncharacterized protein</fullName>
    </submittedName>
</protein>
<keyword evidence="2" id="KW-1133">Transmembrane helix</keyword>
<reference evidence="3 4" key="1">
    <citation type="submission" date="2024-10" db="EMBL/GenBank/DDBJ databases">
        <title>Updated reference genomes for cyclostephanoid diatoms.</title>
        <authorList>
            <person name="Roberts W.R."/>
            <person name="Alverson A.J."/>
        </authorList>
    </citation>
    <scope>NUCLEOTIDE SEQUENCE [LARGE SCALE GENOMIC DNA]</scope>
    <source>
        <strain evidence="3 4">AJA010-31</strain>
    </source>
</reference>
<dbReference type="AlphaFoldDB" id="A0ABD3N7K9"/>
<keyword evidence="2" id="KW-0472">Membrane</keyword>
<accession>A0ABD3N7K9</accession>
<dbReference type="EMBL" id="JALLPJ020001289">
    <property type="protein sequence ID" value="KAL3771338.1"/>
    <property type="molecule type" value="Genomic_DNA"/>
</dbReference>
<sequence length="671" mass="73505">AHDATAALSLITHTAPDAILPILLLLSLAYKQRSRQKQKGARGNNKTSLKAHYSPFHEVFLTRLSVMVSPSAMASSLHANEVDLHAENKSSKKKPSSASSSGVMEIRTRRIQQGELLSTPQYAIVETAFNLALCGLIGLILRWILGLLRSLRFSRVNINGGDYSGVCCSPYRGLESDTKSSFDELLACVLMKSEGDEAGKLLLTLLWVFLFVAVYKLAVASCNPNLDGESTADTRTTDEKGRYIYRRVPRQKVKRFFVGAVLSALWLFHTPALLRYFGLIAVDELGARDSPCLGNLIGVVSIPLNDPLFGHSAMAVAPLVIICTFFAEAHFAEMVTKSARGGGVVLEAVLANSGQFVRVGLSWSFLGASVYTIQALLQSYLDQASTVASAMSIYGEAAGSKSKQTNPKQPDPFSDCYSKVVPTAGEKIAAFPAFVFAILMLAHLRGGDVSSAPWCWKREIAIKGASARLQWRICSTYCKSKTIPPALCCKLRHCPQSTWEETPLRDKAHRYISDWMGRDKYCSPPSSRAVKSMGRELNYMVLQSNDVSIDKETTLPIPINGAQLLEYAHPLPYTLIDVILGRKTSSNDETCSNDMTESEQTCMASTIPMQTIVSSVFSHNILTPTIVIPDSRNSDSVEQYLVDCLVYGDGCLVLGEDSKICWTAYFCMMTT</sequence>
<feature type="transmembrane region" description="Helical" evidence="2">
    <location>
        <begin position="122"/>
        <end position="145"/>
    </location>
</feature>
<feature type="non-terminal residue" evidence="3">
    <location>
        <position position="1"/>
    </location>
</feature>
<keyword evidence="2" id="KW-0812">Transmembrane</keyword>
<evidence type="ECO:0000256" key="2">
    <source>
        <dbReference type="SAM" id="Phobius"/>
    </source>
</evidence>
<name>A0ABD3N7K9_9STRA</name>
<evidence type="ECO:0000313" key="3">
    <source>
        <dbReference type="EMBL" id="KAL3771338.1"/>
    </source>
</evidence>
<proteinExistence type="predicted"/>
<comment type="caution">
    <text evidence="3">The sequence shown here is derived from an EMBL/GenBank/DDBJ whole genome shotgun (WGS) entry which is preliminary data.</text>
</comment>
<gene>
    <name evidence="3" type="ORF">ACHAWO_005404</name>
</gene>
<keyword evidence="4" id="KW-1185">Reference proteome</keyword>
<feature type="transmembrane region" description="Helical" evidence="2">
    <location>
        <begin position="201"/>
        <end position="219"/>
    </location>
</feature>
<dbReference type="Proteomes" id="UP001530400">
    <property type="component" value="Unassembled WGS sequence"/>
</dbReference>
<organism evidence="3 4">
    <name type="scientific">Cyclotella atomus</name>
    <dbReference type="NCBI Taxonomy" id="382360"/>
    <lineage>
        <taxon>Eukaryota</taxon>
        <taxon>Sar</taxon>
        <taxon>Stramenopiles</taxon>
        <taxon>Ochrophyta</taxon>
        <taxon>Bacillariophyta</taxon>
        <taxon>Coscinodiscophyceae</taxon>
        <taxon>Thalassiosirophycidae</taxon>
        <taxon>Stephanodiscales</taxon>
        <taxon>Stephanodiscaceae</taxon>
        <taxon>Cyclotella</taxon>
    </lineage>
</organism>
<evidence type="ECO:0000256" key="1">
    <source>
        <dbReference type="SAM" id="MobiDB-lite"/>
    </source>
</evidence>
<feature type="region of interest" description="Disordered" evidence="1">
    <location>
        <begin position="85"/>
        <end position="104"/>
    </location>
</feature>